<gene>
    <name evidence="1" type="ORF">SAMN05216201_102185</name>
</gene>
<reference evidence="2" key="1">
    <citation type="submission" date="2016-10" db="EMBL/GenBank/DDBJ databases">
        <authorList>
            <person name="Varghese N."/>
            <person name="Submissions S."/>
        </authorList>
    </citation>
    <scope>NUCLEOTIDE SEQUENCE [LARGE SCALE GENOMIC DNA]</scope>
    <source>
        <strain evidence="2">LMG 25967</strain>
    </source>
</reference>
<protein>
    <recommendedName>
        <fullName evidence="3">YqjK-like protein</fullName>
    </recommendedName>
</protein>
<evidence type="ECO:0000313" key="1">
    <source>
        <dbReference type="EMBL" id="SEI77770.1"/>
    </source>
</evidence>
<evidence type="ECO:0008006" key="3">
    <source>
        <dbReference type="Google" id="ProtNLM"/>
    </source>
</evidence>
<name>A0A1H6TNF1_9PSED</name>
<dbReference type="RefSeq" id="WP_090306798.1">
    <property type="nucleotide sequence ID" value="NZ_FNZE01000002.1"/>
</dbReference>
<proteinExistence type="predicted"/>
<dbReference type="STRING" id="915471.SAMN05216201_102185"/>
<dbReference type="Proteomes" id="UP000242930">
    <property type="component" value="Unassembled WGS sequence"/>
</dbReference>
<dbReference type="EMBL" id="FNZE01000002">
    <property type="protein sequence ID" value="SEI77770.1"/>
    <property type="molecule type" value="Genomic_DNA"/>
</dbReference>
<evidence type="ECO:0000313" key="2">
    <source>
        <dbReference type="Proteomes" id="UP000242930"/>
    </source>
</evidence>
<organism evidence="1 2">
    <name type="scientific">Pseudomonas linyingensis</name>
    <dbReference type="NCBI Taxonomy" id="915471"/>
    <lineage>
        <taxon>Bacteria</taxon>
        <taxon>Pseudomonadati</taxon>
        <taxon>Pseudomonadota</taxon>
        <taxon>Gammaproteobacteria</taxon>
        <taxon>Pseudomonadales</taxon>
        <taxon>Pseudomonadaceae</taxon>
        <taxon>Pseudomonas</taxon>
    </lineage>
</organism>
<dbReference type="OrthoDB" id="7031058at2"/>
<accession>A0A1H6TNF1</accession>
<keyword evidence="2" id="KW-1185">Reference proteome</keyword>
<dbReference type="AlphaFoldDB" id="A0A1H6TNF1"/>
<sequence length="117" mass="13267">MIPPRLPEHATPQQMRKALVRMRLELHRQELHYETLRLTQPLQQVRAWQQQMNLRHAPLWGLAGVTLLGFFGGRNIGGLRRWLRQAGPYVPLLVSALRLLGTPQPRGAAPPPGQPPP</sequence>